<feature type="region of interest" description="Disordered" evidence="1">
    <location>
        <begin position="134"/>
        <end position="155"/>
    </location>
</feature>
<dbReference type="Gene3D" id="2.150.10.10">
    <property type="entry name" value="Serralysin-like metalloprotease, C-terminal"/>
    <property type="match status" value="1"/>
</dbReference>
<evidence type="ECO:0008006" key="4">
    <source>
        <dbReference type="Google" id="ProtNLM"/>
    </source>
</evidence>
<gene>
    <name evidence="3" type="ORF">AVDCRST_MAG85-1468</name>
</gene>
<dbReference type="GO" id="GO:0005509">
    <property type="term" value="F:calcium ion binding"/>
    <property type="evidence" value="ECO:0007669"/>
    <property type="project" value="InterPro"/>
</dbReference>
<reference evidence="3" key="1">
    <citation type="submission" date="2020-02" db="EMBL/GenBank/DDBJ databases">
        <authorList>
            <person name="Meier V. D."/>
        </authorList>
    </citation>
    <scope>NUCLEOTIDE SEQUENCE</scope>
    <source>
        <strain evidence="3">AVDCRST_MAG85</strain>
    </source>
</reference>
<dbReference type="InterPro" id="IPR011049">
    <property type="entry name" value="Serralysin-like_metalloprot_C"/>
</dbReference>
<evidence type="ECO:0000313" key="3">
    <source>
        <dbReference type="EMBL" id="CAA9495868.1"/>
    </source>
</evidence>
<dbReference type="EMBL" id="CADCVT010000161">
    <property type="protein sequence ID" value="CAA9495868.1"/>
    <property type="molecule type" value="Genomic_DNA"/>
</dbReference>
<feature type="non-terminal residue" evidence="3">
    <location>
        <position position="178"/>
    </location>
</feature>
<sequence>MRLALPLALAGLAIAGPAQAATVSATPGFGVDIQDEGSEVNVIAVDLVGGQVRVRDTATPPVADGMSCSQADADTVLCDVAPAAVFANLGGGGDTFTTGDGVDVTVNGGAGGDTITGGNLDDDLLGGSEADQLNGGAGTDQIEGGPGNDIERGGPGVDFFNSFVVDSGMVIDTDPGND</sequence>
<evidence type="ECO:0000256" key="1">
    <source>
        <dbReference type="SAM" id="MobiDB-lite"/>
    </source>
</evidence>
<dbReference type="InterPro" id="IPR001343">
    <property type="entry name" value="Hemolysn_Ca-bd"/>
</dbReference>
<dbReference type="AlphaFoldDB" id="A0A6J4SMF0"/>
<keyword evidence="2" id="KW-0732">Signal</keyword>
<dbReference type="Pfam" id="PF00353">
    <property type="entry name" value="HemolysinCabind"/>
    <property type="match status" value="1"/>
</dbReference>
<dbReference type="SUPFAM" id="SSF51120">
    <property type="entry name" value="beta-Roll"/>
    <property type="match status" value="1"/>
</dbReference>
<dbReference type="PRINTS" id="PR00313">
    <property type="entry name" value="CABNDNGRPT"/>
</dbReference>
<accession>A0A6J4SMF0</accession>
<proteinExistence type="predicted"/>
<name>A0A6J4SMF0_9ACTN</name>
<dbReference type="InterPro" id="IPR018511">
    <property type="entry name" value="Hemolysin-typ_Ca-bd_CS"/>
</dbReference>
<protein>
    <recommendedName>
        <fullName evidence="4">Alkaline phosphatase</fullName>
    </recommendedName>
</protein>
<feature type="signal peptide" evidence="2">
    <location>
        <begin position="1"/>
        <end position="20"/>
    </location>
</feature>
<feature type="chain" id="PRO_5027117244" description="Alkaline phosphatase" evidence="2">
    <location>
        <begin position="21"/>
        <end position="178"/>
    </location>
</feature>
<evidence type="ECO:0000256" key="2">
    <source>
        <dbReference type="SAM" id="SignalP"/>
    </source>
</evidence>
<organism evidence="3">
    <name type="scientific">uncultured Solirubrobacteraceae bacterium</name>
    <dbReference type="NCBI Taxonomy" id="1162706"/>
    <lineage>
        <taxon>Bacteria</taxon>
        <taxon>Bacillati</taxon>
        <taxon>Actinomycetota</taxon>
        <taxon>Thermoleophilia</taxon>
        <taxon>Solirubrobacterales</taxon>
        <taxon>Solirubrobacteraceae</taxon>
        <taxon>environmental samples</taxon>
    </lineage>
</organism>
<dbReference type="PROSITE" id="PS00330">
    <property type="entry name" value="HEMOLYSIN_CALCIUM"/>
    <property type="match status" value="1"/>
</dbReference>